<organism evidence="1 3">
    <name type="scientific">Yersinia pestis biovar Orientalis str. IP275</name>
    <dbReference type="NCBI Taxonomy" id="373665"/>
    <lineage>
        <taxon>Bacteria</taxon>
        <taxon>Pseudomonadati</taxon>
        <taxon>Pseudomonadota</taxon>
        <taxon>Gammaproteobacteria</taxon>
        <taxon>Enterobacterales</taxon>
        <taxon>Yersiniaceae</taxon>
        <taxon>Yersinia</taxon>
    </lineage>
</organism>
<proteinExistence type="predicted"/>
<evidence type="ECO:0000313" key="2">
    <source>
        <dbReference type="EMBL" id="EDR30340.1"/>
    </source>
</evidence>
<reference evidence="1 3" key="1">
    <citation type="submission" date="2008-01" db="EMBL/GenBank/DDBJ databases">
        <title>Yersinia pestis Strain IP275 project at JCVI/TIGR.</title>
        <authorList>
            <person name="Ravel J."/>
            <person name="Eppinger M."/>
            <person name="Fricke W.F."/>
            <person name="Rosovitz M."/>
            <person name="Lindler L.E."/>
            <person name="Bearden S."/>
            <person name="Shriefer M."/>
        </authorList>
    </citation>
    <scope>NUCLEOTIDE SEQUENCE [LARGE SCALE GENOMIC DNA]</scope>
    <source>
        <strain evidence="1 3">IP275</strain>
    </source>
</reference>
<gene>
    <name evidence="1" type="ORF">YPIP275_0399</name>
    <name evidence="2" type="ORF">YPIP275_2436</name>
</gene>
<reference evidence="1 3" key="2">
    <citation type="submission" date="2010-03" db="EMBL/GenBank/DDBJ databases">
        <authorList>
            <person name="Payne S.H."/>
            <person name="Sutton G.G."/>
        </authorList>
    </citation>
    <scope>NUCLEOTIDE SEQUENCE [LARGE SCALE GENOMIC DNA]</scope>
    <source>
        <strain evidence="1 3">IP275</strain>
    </source>
</reference>
<sequence>MACVLLLSGSEAFRERFKQVSGQAKAANRQSCGRARNVLILDTHVFTISPVNGVAFC</sequence>
<dbReference type="EMBL" id="AAOS02000066">
    <property type="protein sequence ID" value="EDR30330.1"/>
    <property type="molecule type" value="Genomic_DNA"/>
</dbReference>
<dbReference type="EMBL" id="AAOS02000064">
    <property type="protein sequence ID" value="EDR30340.1"/>
    <property type="molecule type" value="Genomic_DNA"/>
</dbReference>
<comment type="caution">
    <text evidence="1">The sequence shown here is derived from an EMBL/GenBank/DDBJ whole genome shotgun (WGS) entry which is preliminary data.</text>
</comment>
<accession>A0AAV3ATL7</accession>
<evidence type="ECO:0000313" key="1">
    <source>
        <dbReference type="EMBL" id="EDR30330.1"/>
    </source>
</evidence>
<name>A0AAV3ATL7_YERPE</name>
<protein>
    <submittedName>
        <fullName evidence="1">Uncharacterized protein</fullName>
    </submittedName>
</protein>
<dbReference type="Proteomes" id="UP000004430">
    <property type="component" value="Unassembled WGS sequence"/>
</dbReference>
<dbReference type="AlphaFoldDB" id="A0AAV3ATL7"/>
<evidence type="ECO:0000313" key="3">
    <source>
        <dbReference type="Proteomes" id="UP000004430"/>
    </source>
</evidence>